<dbReference type="KEGG" id="trr:M419DRAFT_98367"/>
<sequence length="91" mass="9897">MDSQRPAREPDALCGQRLWKVKAEALVAMVNLQSTLAVLCKAAKSAAGYQSHPQSPWNLLEVLQPQPAADSYLVQKPQKTSQTHVQGSGSR</sequence>
<dbReference type="Proteomes" id="UP000024376">
    <property type="component" value="Unassembled WGS sequence"/>
</dbReference>
<organism evidence="2 3">
    <name type="scientific">Hypocrea jecorina (strain ATCC 56765 / BCRC 32924 / NRRL 11460 / Rut C-30)</name>
    <name type="common">Trichoderma reesei</name>
    <dbReference type="NCBI Taxonomy" id="1344414"/>
    <lineage>
        <taxon>Eukaryota</taxon>
        <taxon>Fungi</taxon>
        <taxon>Dikarya</taxon>
        <taxon>Ascomycota</taxon>
        <taxon>Pezizomycotina</taxon>
        <taxon>Sordariomycetes</taxon>
        <taxon>Hypocreomycetidae</taxon>
        <taxon>Hypocreales</taxon>
        <taxon>Hypocreaceae</taxon>
        <taxon>Trichoderma</taxon>
    </lineage>
</organism>
<protein>
    <submittedName>
        <fullName evidence="2">Uncharacterized protein</fullName>
    </submittedName>
</protein>
<evidence type="ECO:0000313" key="2">
    <source>
        <dbReference type="EMBL" id="ETS02467.1"/>
    </source>
</evidence>
<accession>A0A024SE76</accession>
<dbReference type="HOGENOM" id="CLU_2427286_0_0_1"/>
<name>A0A024SE76_HYPJR</name>
<evidence type="ECO:0000313" key="3">
    <source>
        <dbReference type="Proteomes" id="UP000024376"/>
    </source>
</evidence>
<gene>
    <name evidence="2" type="ORF">M419DRAFT_98367</name>
</gene>
<dbReference type="AlphaFoldDB" id="A0A024SE76"/>
<evidence type="ECO:0000256" key="1">
    <source>
        <dbReference type="SAM" id="MobiDB-lite"/>
    </source>
</evidence>
<reference evidence="3" key="1">
    <citation type="journal article" date="2013" name="Ind. Biotechnol.">
        <title>Comparative genomics analysis of Trichoderma reesei strains.</title>
        <authorList>
            <person name="Koike H."/>
            <person name="Aerts A."/>
            <person name="LaButti K."/>
            <person name="Grigoriev I.V."/>
            <person name="Baker S.E."/>
        </authorList>
    </citation>
    <scope>NUCLEOTIDE SEQUENCE [LARGE SCALE GENOMIC DNA]</scope>
    <source>
        <strain evidence="3">ATCC 56765 / BCRC 32924 / NRRL 11460 / Rut C-30</strain>
    </source>
</reference>
<dbReference type="EMBL" id="KI911145">
    <property type="protein sequence ID" value="ETS02467.1"/>
    <property type="molecule type" value="Genomic_DNA"/>
</dbReference>
<feature type="compositionally biased region" description="Polar residues" evidence="1">
    <location>
        <begin position="77"/>
        <end position="91"/>
    </location>
</feature>
<proteinExistence type="predicted"/>
<feature type="region of interest" description="Disordered" evidence="1">
    <location>
        <begin position="72"/>
        <end position="91"/>
    </location>
</feature>